<feature type="compositionally biased region" description="Polar residues" evidence="1">
    <location>
        <begin position="79"/>
        <end position="92"/>
    </location>
</feature>
<dbReference type="Gramene" id="OGLUM05G16780.1">
    <property type="protein sequence ID" value="OGLUM05G16780.1"/>
    <property type="gene ID" value="OGLUM05G16780"/>
</dbReference>
<dbReference type="EnsemblPlants" id="OGLUM05G16780.1">
    <property type="protein sequence ID" value="OGLUM05G16780.1"/>
    <property type="gene ID" value="OGLUM05G16780"/>
</dbReference>
<feature type="region of interest" description="Disordered" evidence="1">
    <location>
        <begin position="1"/>
        <end position="40"/>
    </location>
</feature>
<accession>A0A0D9ZYZ3</accession>
<organism evidence="2">
    <name type="scientific">Oryza glumipatula</name>
    <dbReference type="NCBI Taxonomy" id="40148"/>
    <lineage>
        <taxon>Eukaryota</taxon>
        <taxon>Viridiplantae</taxon>
        <taxon>Streptophyta</taxon>
        <taxon>Embryophyta</taxon>
        <taxon>Tracheophyta</taxon>
        <taxon>Spermatophyta</taxon>
        <taxon>Magnoliopsida</taxon>
        <taxon>Liliopsida</taxon>
        <taxon>Poales</taxon>
        <taxon>Poaceae</taxon>
        <taxon>BOP clade</taxon>
        <taxon>Oryzoideae</taxon>
        <taxon>Oryzeae</taxon>
        <taxon>Oryzinae</taxon>
        <taxon>Oryza</taxon>
    </lineage>
</organism>
<dbReference type="HOGENOM" id="CLU_2417038_0_0_1"/>
<name>A0A0D9ZYZ3_9ORYZ</name>
<dbReference type="Proteomes" id="UP000026961">
    <property type="component" value="Chromosome 5"/>
</dbReference>
<dbReference type="AlphaFoldDB" id="A0A0D9ZYZ3"/>
<evidence type="ECO:0000313" key="2">
    <source>
        <dbReference type="EnsemblPlants" id="OGLUM05G16780.1"/>
    </source>
</evidence>
<feature type="region of interest" description="Disordered" evidence="1">
    <location>
        <begin position="69"/>
        <end position="92"/>
    </location>
</feature>
<sequence length="92" mass="9553">MISSLTTAKDADRSGGGLGVQEEEDSDVGSGPMGGGGLGIRRSRSFQLASVLTRRRWMKVDYPAACGIGSLEADEDGTNGDSQRQCTRGSGD</sequence>
<protein>
    <submittedName>
        <fullName evidence="2">Uncharacterized protein</fullName>
    </submittedName>
</protein>
<reference evidence="2" key="1">
    <citation type="submission" date="2015-04" db="UniProtKB">
        <authorList>
            <consortium name="EnsemblPlants"/>
        </authorList>
    </citation>
    <scope>IDENTIFICATION</scope>
</reference>
<evidence type="ECO:0000256" key="1">
    <source>
        <dbReference type="SAM" id="MobiDB-lite"/>
    </source>
</evidence>
<keyword evidence="3" id="KW-1185">Reference proteome</keyword>
<reference evidence="2" key="2">
    <citation type="submission" date="2018-05" db="EMBL/GenBank/DDBJ databases">
        <title>OgluRS3 (Oryza glumaepatula Reference Sequence Version 3).</title>
        <authorList>
            <person name="Zhang J."/>
            <person name="Kudrna D."/>
            <person name="Lee S."/>
            <person name="Talag J."/>
            <person name="Welchert J."/>
            <person name="Wing R.A."/>
        </authorList>
    </citation>
    <scope>NUCLEOTIDE SEQUENCE [LARGE SCALE GENOMIC DNA]</scope>
</reference>
<proteinExistence type="predicted"/>
<evidence type="ECO:0000313" key="3">
    <source>
        <dbReference type="Proteomes" id="UP000026961"/>
    </source>
</evidence>